<evidence type="ECO:0000313" key="1">
    <source>
        <dbReference type="EMBL" id="URA10662.1"/>
    </source>
</evidence>
<dbReference type="AlphaFoldDB" id="A0AAX3BE85"/>
<dbReference type="EMBL" id="CP073355">
    <property type="protein sequence ID" value="URA10662.1"/>
    <property type="molecule type" value="Genomic_DNA"/>
</dbReference>
<reference evidence="1" key="2">
    <citation type="submission" date="2022-06" db="EMBL/GenBank/DDBJ databases">
        <title>Thermospira aquatica gen. nov., sp. nov.</title>
        <authorList>
            <person name="Ben Ali Gam Z."/>
            <person name="Labat M."/>
        </authorList>
    </citation>
    <scope>NUCLEOTIDE SEQUENCE</scope>
    <source>
        <strain evidence="1">F1F22</strain>
    </source>
</reference>
<sequence length="69" mass="8541">MSGIMVMRSKCFFDLERQVQDVIHEIEVYKWLESEKRGYDIGLSQATREWIAKHYDDWFKYNCQKYIRK</sequence>
<dbReference type="Proteomes" id="UP001056539">
    <property type="component" value="Chromosome"/>
</dbReference>
<reference evidence="1" key="1">
    <citation type="submission" date="2021-04" db="EMBL/GenBank/DDBJ databases">
        <authorList>
            <person name="Postec A."/>
        </authorList>
    </citation>
    <scope>NUCLEOTIDE SEQUENCE</scope>
    <source>
        <strain evidence="1">F1F22</strain>
    </source>
</reference>
<evidence type="ECO:0000313" key="2">
    <source>
        <dbReference type="Proteomes" id="UP001056539"/>
    </source>
</evidence>
<organism evidence="1 2">
    <name type="scientific">Thermospira aquatica</name>
    <dbReference type="NCBI Taxonomy" id="2828656"/>
    <lineage>
        <taxon>Bacteria</taxon>
        <taxon>Pseudomonadati</taxon>
        <taxon>Spirochaetota</taxon>
        <taxon>Spirochaetia</taxon>
        <taxon>Brevinematales</taxon>
        <taxon>Thermospiraceae</taxon>
        <taxon>Thermospira</taxon>
    </lineage>
</organism>
<gene>
    <name evidence="1" type="ORF">KDW03_02325</name>
</gene>
<proteinExistence type="predicted"/>
<accession>A0AAX3BE85</accession>
<protein>
    <recommendedName>
        <fullName evidence="3">DUF4032 domain-containing protein</fullName>
    </recommendedName>
</protein>
<evidence type="ECO:0008006" key="3">
    <source>
        <dbReference type="Google" id="ProtNLM"/>
    </source>
</evidence>
<dbReference type="KEGG" id="taqu:KDW03_02325"/>
<keyword evidence="2" id="KW-1185">Reference proteome</keyword>
<dbReference type="RefSeq" id="WP_271435788.1">
    <property type="nucleotide sequence ID" value="NZ_CP073355.1"/>
</dbReference>
<name>A0AAX3BE85_9SPIR</name>